<organism evidence="1 2">
    <name type="scientific">Mycobacteroides saopaulense</name>
    <dbReference type="NCBI Taxonomy" id="1578165"/>
    <lineage>
        <taxon>Bacteria</taxon>
        <taxon>Bacillati</taxon>
        <taxon>Actinomycetota</taxon>
        <taxon>Actinomycetes</taxon>
        <taxon>Mycobacteriales</taxon>
        <taxon>Mycobacteriaceae</taxon>
        <taxon>Mycobacteroides</taxon>
    </lineage>
</organism>
<sequence>MTEQTGAKPLETMQWPDDQDHGYDAVCRRAAIHRWVWANGGKTWVVMPKATPEDVHVVLDTPQGRERINPGDFIIRDKAGDFCLYQVPARTFVDDLGRRWEWCGGQPETWAWRITGPTDAALRAALAAIQTAVISSLNAIGAALGVASLQMIDSSPIPDDEMLELLNEIANGGVSDERP</sequence>
<gene>
    <name evidence="1" type="ORF">BST43_15200</name>
</gene>
<dbReference type="EMBL" id="MVII01000019">
    <property type="protein sequence ID" value="ORB55218.1"/>
    <property type="molecule type" value="Genomic_DNA"/>
</dbReference>
<evidence type="ECO:0000313" key="2">
    <source>
        <dbReference type="Proteomes" id="UP000192434"/>
    </source>
</evidence>
<dbReference type="Proteomes" id="UP000192434">
    <property type="component" value="Unassembled WGS sequence"/>
</dbReference>
<dbReference type="AlphaFoldDB" id="A0A1X0J1M3"/>
<comment type="caution">
    <text evidence="1">The sequence shown here is derived from an EMBL/GenBank/DDBJ whole genome shotgun (WGS) entry which is preliminary data.</text>
</comment>
<evidence type="ECO:0000313" key="1">
    <source>
        <dbReference type="EMBL" id="ORB55218.1"/>
    </source>
</evidence>
<name>A0A1X0J1M3_9MYCO</name>
<protein>
    <submittedName>
        <fullName evidence="1">Uncharacterized protein</fullName>
    </submittedName>
</protein>
<reference evidence="1 2" key="1">
    <citation type="submission" date="2016-12" db="EMBL/GenBank/DDBJ databases">
        <title>The new phylogeny of genus Mycobacterium.</title>
        <authorList>
            <person name="Tortoli E."/>
            <person name="Trovato A."/>
            <person name="Cirillo D.M."/>
        </authorList>
    </citation>
    <scope>NUCLEOTIDE SEQUENCE [LARGE SCALE GENOMIC DNA]</scope>
    <source>
        <strain evidence="1 2">CCUG 66554</strain>
    </source>
</reference>
<proteinExistence type="predicted"/>
<accession>A0A1X0J1M3</accession>
<dbReference type="RefSeq" id="WP_083017332.1">
    <property type="nucleotide sequence ID" value="NZ_MVII01000019.1"/>
</dbReference>